<sequence>MKNETLYMAAGKLCVLAHEDEYLNNGPKEAMTVHLQRFRFATGGLMVNRIRRRGDETSSNKICSNHGLPATTTVTSNNKRQRMMETYLILAFGDSKVNNLHDLLIEFTAENNLSFQWIERQSSKRLIDFLNPVAVDEIPTRMALSTKVLDRGCGDRVNLVSDVWENSILWVSFSHFVELTGHTERLNAVPDKIDLLSLNAWRRDVGAIVTSNAGQCLRWPQIAFLFCFAHQINLLVKDVRTRIFGTIPAQATAINTFPSLHSKVSTIT</sequence>
<dbReference type="EMBL" id="CM047581">
    <property type="protein sequence ID" value="KAI9916789.1"/>
    <property type="molecule type" value="Genomic_DNA"/>
</dbReference>
<evidence type="ECO:0000313" key="1">
    <source>
        <dbReference type="EMBL" id="KAI9916789.1"/>
    </source>
</evidence>
<dbReference type="Proteomes" id="UP001163321">
    <property type="component" value="Chromosome 2"/>
</dbReference>
<accession>A0ACC0WFF7</accession>
<evidence type="ECO:0000313" key="2">
    <source>
        <dbReference type="Proteomes" id="UP001163321"/>
    </source>
</evidence>
<proteinExistence type="predicted"/>
<name>A0ACC0WFF7_9STRA</name>
<gene>
    <name evidence="1" type="ORF">PsorP6_017883</name>
</gene>
<organism evidence="1 2">
    <name type="scientific">Peronosclerospora sorghi</name>
    <dbReference type="NCBI Taxonomy" id="230839"/>
    <lineage>
        <taxon>Eukaryota</taxon>
        <taxon>Sar</taxon>
        <taxon>Stramenopiles</taxon>
        <taxon>Oomycota</taxon>
        <taxon>Peronosporomycetes</taxon>
        <taxon>Peronosporales</taxon>
        <taxon>Peronosporaceae</taxon>
        <taxon>Peronosclerospora</taxon>
    </lineage>
</organism>
<keyword evidence="2" id="KW-1185">Reference proteome</keyword>
<reference evidence="1 2" key="1">
    <citation type="journal article" date="2022" name="bioRxiv">
        <title>The genome of the oomycete Peronosclerospora sorghi, a cosmopolitan pathogen of maize and sorghum, is inflated with dispersed pseudogenes.</title>
        <authorList>
            <person name="Fletcher K."/>
            <person name="Martin F."/>
            <person name="Isakeit T."/>
            <person name="Cavanaugh K."/>
            <person name="Magill C."/>
            <person name="Michelmore R."/>
        </authorList>
    </citation>
    <scope>NUCLEOTIDE SEQUENCE [LARGE SCALE GENOMIC DNA]</scope>
    <source>
        <strain evidence="1">P6</strain>
    </source>
</reference>
<comment type="caution">
    <text evidence="1">The sequence shown here is derived from an EMBL/GenBank/DDBJ whole genome shotgun (WGS) entry which is preliminary data.</text>
</comment>
<protein>
    <submittedName>
        <fullName evidence="1">Uncharacterized protein</fullName>
    </submittedName>
</protein>